<feature type="signal peptide" evidence="1">
    <location>
        <begin position="1"/>
        <end position="26"/>
    </location>
</feature>
<dbReference type="EMBL" id="JBIMSN010000052">
    <property type="protein sequence ID" value="MFH5229331.1"/>
    <property type="molecule type" value="Genomic_DNA"/>
</dbReference>
<dbReference type="EMBL" id="JBIMSP010000008">
    <property type="protein sequence ID" value="MFH5241740.1"/>
    <property type="molecule type" value="Genomic_DNA"/>
</dbReference>
<dbReference type="PROSITE" id="PS51257">
    <property type="entry name" value="PROKAR_LIPOPROTEIN"/>
    <property type="match status" value="1"/>
</dbReference>
<proteinExistence type="predicted"/>
<dbReference type="RefSeq" id="WP_395123987.1">
    <property type="nucleotide sequence ID" value="NZ_JBIMSN010000052.1"/>
</dbReference>
<evidence type="ECO:0000256" key="1">
    <source>
        <dbReference type="SAM" id="SignalP"/>
    </source>
</evidence>
<evidence type="ECO:0000313" key="5">
    <source>
        <dbReference type="Proteomes" id="UP001609176"/>
    </source>
</evidence>
<feature type="chain" id="PRO_5045033620" evidence="1">
    <location>
        <begin position="27"/>
        <end position="359"/>
    </location>
</feature>
<dbReference type="PANTHER" id="PTHR33371:SF15">
    <property type="entry name" value="LIPOPROTEIN LPRN"/>
    <property type="match status" value="1"/>
</dbReference>
<organism evidence="3 6">
    <name type="scientific">Antrihabitans spumae</name>
    <dbReference type="NCBI Taxonomy" id="3373370"/>
    <lineage>
        <taxon>Bacteria</taxon>
        <taxon>Bacillati</taxon>
        <taxon>Actinomycetota</taxon>
        <taxon>Actinomycetes</taxon>
        <taxon>Mycobacteriales</taxon>
        <taxon>Nocardiaceae</taxon>
        <taxon>Antrihabitans</taxon>
    </lineage>
</organism>
<sequence length="359" mass="37577">MNSRTPHKLRRSLVAMAVAGTLAALSGCAIDPSTVPVPGTTVSGPTYRVQIELANALNLPARAKVLANGAQIGTVAGVHVVDPTADAPVGYVVVDIDVSESVRLPRTTRAELRQNTILGDIHIAVTTPPGGFGDPIPPDGVIPIEQTKPPVQIEDTMAGMALFVQGGAISQLQDIVKRVNAVLPADPRETARIADTVGSDIQDLSRNLDQVDALMDSLVATSEAVQEDLPVFADILTEPTVQHLGDAVASIAEVVGVLGALGEIGLSLQWLGPLITEGDAAAKAFVPLAFTRRPFDLDAPSNLNLLVSLLRDKVIPFVERGPKVNVVEVTATDAAAPAVSTDDQVDRILQTLRMIGAVR</sequence>
<dbReference type="Pfam" id="PF02470">
    <property type="entry name" value="MlaD"/>
    <property type="match status" value="1"/>
</dbReference>
<dbReference type="InterPro" id="IPR052336">
    <property type="entry name" value="MlaD_Phospholipid_Transporter"/>
</dbReference>
<dbReference type="Proteomes" id="UP001609219">
    <property type="component" value="Unassembled WGS sequence"/>
</dbReference>
<accession>A0ABW7K6A2</accession>
<dbReference type="InterPro" id="IPR003399">
    <property type="entry name" value="Mce/MlaD"/>
</dbReference>
<dbReference type="Proteomes" id="UP001609176">
    <property type="component" value="Unassembled WGS sequence"/>
</dbReference>
<comment type="caution">
    <text evidence="3">The sequence shown here is derived from an EMBL/GenBank/DDBJ whole genome shotgun (WGS) entry which is preliminary data.</text>
</comment>
<feature type="domain" description="Mce/MlaD" evidence="2">
    <location>
        <begin position="45"/>
        <end position="127"/>
    </location>
</feature>
<evidence type="ECO:0000313" key="6">
    <source>
        <dbReference type="Proteomes" id="UP001609219"/>
    </source>
</evidence>
<evidence type="ECO:0000313" key="3">
    <source>
        <dbReference type="EMBL" id="MFH5229331.1"/>
    </source>
</evidence>
<reference evidence="5 6" key="1">
    <citation type="submission" date="2024-10" db="EMBL/GenBank/DDBJ databases">
        <authorList>
            <person name="Riesco R."/>
        </authorList>
    </citation>
    <scope>NUCLEOTIDE SEQUENCE [LARGE SCALE GENOMIC DNA]</scope>
    <source>
        <strain evidence="4 5">NCIMB 15448</strain>
        <strain evidence="3 6">NCIMB 15450</strain>
    </source>
</reference>
<dbReference type="PANTHER" id="PTHR33371">
    <property type="entry name" value="INTERMEMBRANE PHOSPHOLIPID TRANSPORT SYSTEM BINDING PROTEIN MLAD-RELATED"/>
    <property type="match status" value="1"/>
</dbReference>
<keyword evidence="1" id="KW-0732">Signal</keyword>
<gene>
    <name evidence="4" type="ORF">ACHIPV_07540</name>
    <name evidence="3" type="ORF">ACHIRB_12225</name>
</gene>
<keyword evidence="6" id="KW-1185">Reference proteome</keyword>
<name>A0ABW7K6A2_9NOCA</name>
<protein>
    <submittedName>
        <fullName evidence="3">MlaD family protein</fullName>
    </submittedName>
</protein>
<evidence type="ECO:0000259" key="2">
    <source>
        <dbReference type="Pfam" id="PF02470"/>
    </source>
</evidence>
<evidence type="ECO:0000313" key="4">
    <source>
        <dbReference type="EMBL" id="MFH5241740.1"/>
    </source>
</evidence>